<feature type="domain" description="Alpha-L-rhamnosidase concanavalin-like" evidence="4">
    <location>
        <begin position="324"/>
        <end position="407"/>
    </location>
</feature>
<evidence type="ECO:0000259" key="7">
    <source>
        <dbReference type="Pfam" id="PF17390"/>
    </source>
</evidence>
<dbReference type="Gene3D" id="2.60.120.260">
    <property type="entry name" value="Galactose-binding domain-like"/>
    <property type="match status" value="2"/>
</dbReference>
<sequence length="890" mass="98212">MAPIQIAAQWTEGRQCPLGLDARSPRFSWSFGASPKHARKQTAYRIVVGTTENGSDAWDSGVIRSAAHTSIKYEGAALQPRQRYYWRVTVWDEAGEPAESPTAWWETGQLSESGWTGRWIGEPEAHAEEQGMPQFRREFRLSGPFRRARAYISGLGHYELRLNGSRVGEYELDPGWTNYDKTVQYTVYDVTSLLQQGENAVGISLGNGFFHVPGGRYTKFKDSFGHPRCRMDLVVEHEDGRTETIGTDGSWTVSASPLTFSCIYGGEDYDARLEQAGWDQPGYAEDARWSPAAEVEAPEGRLLAQPAPPLKVMRRFALTGVTQPKPGTYVLDLGQNFSGWPEISVSGPAGAQIKLIPAEILTEDGLANQKWSGAPYELNYTLKGDGVEVWRPRFTYYGFRYVQLEGAAPVGQAGAGAVSGLPVLHAIIGQMIYPDTPVVGGFRSSDEMLNRIHEVIDWAILSNMKSVFTDCPHREKLGWLEQVHLLGPSILFNYDVEALFGKVLDDIADAQTEDGLVPTTAPEYVVFKEPWQMFRDATAWGGTYVLTAWEVLQRYGSGALLERHYDGMKRYIDYLTSSADGLIIRGGLGDWYDIGPEGPGFAQNTPVPLAETAIYYGLTVVMGRIASLLGHSDEADVFASLAASIKEAFNGEYFDSGKRMYAEGSDAALAMPLAIGLAPEEHRAHLLESLVRNIAGRDYQTTAGDIGHRYVLLALSRAGRSDVIYRMTRTTDKPGYGYMIANGATTLTEAWDGPTVGKSQNHFMLGHIEEWLYSSLAGLDYRFRPEAGRMEVIVKPDMANDLAWAEAWYDLRAGRASVRWERGEGGSITLAAEIPVNADGLIYVPAEAADKVRGGGTSSELLRFKDGYAVYRTGSGSYTFTSRLQESMTR</sequence>
<feature type="domain" description="Bacterial alpha-L-rhamnosidase N-terminal" evidence="5">
    <location>
        <begin position="146"/>
        <end position="313"/>
    </location>
</feature>
<dbReference type="Proteomes" id="UP001305702">
    <property type="component" value="Chromosome"/>
</dbReference>
<dbReference type="PANTHER" id="PTHR33307:SF11">
    <property type="entry name" value="ALPHA-L-RHAMNOSIDASE"/>
    <property type="match status" value="1"/>
</dbReference>
<dbReference type="PANTHER" id="PTHR33307">
    <property type="entry name" value="ALPHA-RHAMNOSIDASE (EUROFUNG)"/>
    <property type="match status" value="1"/>
</dbReference>
<reference evidence="8 9" key="1">
    <citation type="submission" date="2022-02" db="EMBL/GenBank/DDBJ databases">
        <title>Paenibacillus sp. MBLB1776 Whole Genome Shotgun Sequencing.</title>
        <authorList>
            <person name="Hwang C.Y."/>
            <person name="Cho E.-S."/>
            <person name="Seo M.-J."/>
        </authorList>
    </citation>
    <scope>NUCLEOTIDE SEQUENCE [LARGE SCALE GENOMIC DNA]</scope>
    <source>
        <strain evidence="8 9">MBLB1776</strain>
    </source>
</reference>
<evidence type="ECO:0000256" key="3">
    <source>
        <dbReference type="ARBA" id="ARBA00022801"/>
    </source>
</evidence>
<gene>
    <name evidence="8" type="ORF">MJA45_11385</name>
</gene>
<evidence type="ECO:0000256" key="2">
    <source>
        <dbReference type="ARBA" id="ARBA00012652"/>
    </source>
</evidence>
<evidence type="ECO:0000259" key="6">
    <source>
        <dbReference type="Pfam" id="PF17389"/>
    </source>
</evidence>
<dbReference type="InterPro" id="IPR035396">
    <property type="entry name" value="Bac_rhamnosid6H"/>
</dbReference>
<evidence type="ECO:0000313" key="9">
    <source>
        <dbReference type="Proteomes" id="UP001305702"/>
    </source>
</evidence>
<evidence type="ECO:0000256" key="1">
    <source>
        <dbReference type="ARBA" id="ARBA00001445"/>
    </source>
</evidence>
<dbReference type="Gene3D" id="2.60.420.10">
    <property type="entry name" value="Maltose phosphorylase, domain 3"/>
    <property type="match status" value="1"/>
</dbReference>
<dbReference type="InterPro" id="IPR013783">
    <property type="entry name" value="Ig-like_fold"/>
</dbReference>
<dbReference type="Pfam" id="PF05592">
    <property type="entry name" value="Bac_rhamnosid"/>
    <property type="match status" value="1"/>
</dbReference>
<dbReference type="AlphaFoldDB" id="A0AA96LGF0"/>
<dbReference type="InterPro" id="IPR013737">
    <property type="entry name" value="Bac_rhamnosid_N"/>
</dbReference>
<feature type="domain" description="Alpha-L-rhamnosidase six-hairpin glycosidase" evidence="6">
    <location>
        <begin position="439"/>
        <end position="775"/>
    </location>
</feature>
<dbReference type="InterPro" id="IPR012341">
    <property type="entry name" value="6hp_glycosidase-like_sf"/>
</dbReference>
<dbReference type="Gene3D" id="1.50.10.10">
    <property type="match status" value="1"/>
</dbReference>
<name>A0AA96LGF0_9BACL</name>
<dbReference type="KEGG" id="paun:MJA45_11385"/>
<protein>
    <recommendedName>
        <fullName evidence="2">alpha-L-rhamnosidase</fullName>
        <ecNumber evidence="2">3.2.1.40</ecNumber>
    </recommendedName>
</protein>
<keyword evidence="3 8" id="KW-0378">Hydrolase</keyword>
<dbReference type="PIRSF" id="PIRSF010631">
    <property type="entry name" value="A-rhamnsds"/>
    <property type="match status" value="1"/>
</dbReference>
<dbReference type="SUPFAM" id="SSF48208">
    <property type="entry name" value="Six-hairpin glycosidases"/>
    <property type="match status" value="1"/>
</dbReference>
<evidence type="ECO:0000259" key="4">
    <source>
        <dbReference type="Pfam" id="PF05592"/>
    </source>
</evidence>
<evidence type="ECO:0000313" key="8">
    <source>
        <dbReference type="EMBL" id="WNQ13584.1"/>
    </source>
</evidence>
<dbReference type="InterPro" id="IPR008928">
    <property type="entry name" value="6-hairpin_glycosidase_sf"/>
</dbReference>
<dbReference type="EC" id="3.2.1.40" evidence="2"/>
<dbReference type="InterPro" id="IPR016007">
    <property type="entry name" value="Alpha_rhamnosid"/>
</dbReference>
<evidence type="ECO:0000259" key="5">
    <source>
        <dbReference type="Pfam" id="PF08531"/>
    </source>
</evidence>
<dbReference type="RefSeq" id="WP_315607367.1">
    <property type="nucleotide sequence ID" value="NZ_CP130318.1"/>
</dbReference>
<keyword evidence="9" id="KW-1185">Reference proteome</keyword>
<dbReference type="GO" id="GO:0030596">
    <property type="term" value="F:alpha-L-rhamnosidase activity"/>
    <property type="evidence" value="ECO:0007669"/>
    <property type="project" value="UniProtKB-EC"/>
</dbReference>
<dbReference type="Gene3D" id="2.60.40.10">
    <property type="entry name" value="Immunoglobulins"/>
    <property type="match status" value="1"/>
</dbReference>
<dbReference type="EMBL" id="CP130318">
    <property type="protein sequence ID" value="WNQ13584.1"/>
    <property type="molecule type" value="Genomic_DNA"/>
</dbReference>
<dbReference type="Pfam" id="PF17389">
    <property type="entry name" value="Bac_rhamnosid6H"/>
    <property type="match status" value="1"/>
</dbReference>
<dbReference type="Pfam" id="PF17390">
    <property type="entry name" value="Bac_rhamnosid_C"/>
    <property type="match status" value="1"/>
</dbReference>
<dbReference type="GO" id="GO:0005975">
    <property type="term" value="P:carbohydrate metabolic process"/>
    <property type="evidence" value="ECO:0007669"/>
    <property type="project" value="InterPro"/>
</dbReference>
<feature type="domain" description="Alpha-L-rhamnosidase C-terminal" evidence="7">
    <location>
        <begin position="789"/>
        <end position="856"/>
    </location>
</feature>
<dbReference type="InterPro" id="IPR035398">
    <property type="entry name" value="Bac_rhamnosid_C"/>
</dbReference>
<organism evidence="8 9">
    <name type="scientific">Paenibacillus aurantius</name>
    <dbReference type="NCBI Taxonomy" id="2918900"/>
    <lineage>
        <taxon>Bacteria</taxon>
        <taxon>Bacillati</taxon>
        <taxon>Bacillota</taxon>
        <taxon>Bacilli</taxon>
        <taxon>Bacillales</taxon>
        <taxon>Paenibacillaceae</taxon>
        <taxon>Paenibacillus</taxon>
    </lineage>
</organism>
<accession>A0AA96LGF0</accession>
<dbReference type="Pfam" id="PF08531">
    <property type="entry name" value="Bac_rhamnosid_N"/>
    <property type="match status" value="1"/>
</dbReference>
<comment type="catalytic activity">
    <reaction evidence="1">
        <text>Hydrolysis of terminal non-reducing alpha-L-rhamnose residues in alpha-L-rhamnosides.</text>
        <dbReference type="EC" id="3.2.1.40"/>
    </reaction>
</comment>
<dbReference type="InterPro" id="IPR008902">
    <property type="entry name" value="Rhamnosid_concanavalin"/>
</dbReference>
<proteinExistence type="predicted"/>
<dbReference type="Pfam" id="PF25788">
    <property type="entry name" value="Ig_Rha78A_N"/>
    <property type="match status" value="1"/>
</dbReference>